<dbReference type="GO" id="GO:0022857">
    <property type="term" value="F:transmembrane transporter activity"/>
    <property type="evidence" value="ECO:0007669"/>
    <property type="project" value="InterPro"/>
</dbReference>
<dbReference type="PROSITE" id="PS50850">
    <property type="entry name" value="MFS"/>
    <property type="match status" value="1"/>
</dbReference>
<keyword evidence="10" id="KW-1185">Reference proteome</keyword>
<feature type="transmembrane region" description="Helical" evidence="7">
    <location>
        <begin position="208"/>
        <end position="228"/>
    </location>
</feature>
<feature type="compositionally biased region" description="Low complexity" evidence="6">
    <location>
        <begin position="15"/>
        <end position="25"/>
    </location>
</feature>
<dbReference type="SUPFAM" id="SSF103473">
    <property type="entry name" value="MFS general substrate transporter"/>
    <property type="match status" value="2"/>
</dbReference>
<dbReference type="AlphaFoldDB" id="A0A8K0JHX5"/>
<feature type="transmembrane region" description="Helical" evidence="7">
    <location>
        <begin position="95"/>
        <end position="115"/>
    </location>
</feature>
<feature type="region of interest" description="Disordered" evidence="6">
    <location>
        <begin position="559"/>
        <end position="583"/>
    </location>
</feature>
<gene>
    <name evidence="9" type="ORF">FFLO_05805</name>
</gene>
<evidence type="ECO:0000256" key="5">
    <source>
        <dbReference type="ARBA" id="ARBA00023136"/>
    </source>
</evidence>
<accession>A0A8K0JHX5</accession>
<feature type="transmembrane region" description="Helical" evidence="7">
    <location>
        <begin position="406"/>
        <end position="425"/>
    </location>
</feature>
<evidence type="ECO:0000256" key="2">
    <source>
        <dbReference type="ARBA" id="ARBA00022448"/>
    </source>
</evidence>
<sequence>MDRKPSPEPALGTYPSALPSPLAPSASPPISSPPSPPSPKPVSPPPPSVVKETFYMSIIVILGMVNSFGAGTTLIGPKIQEDLGFGTSELQWLSTSFYIPLGTLCLISGTIADTYGGKPTCLAGMGLLTVASLGACFVRTKELLFFTRGVSGLGSALGTVAGYPMIVQIYPEGTGRTLAQAIYVAAWPTGGAFSLLASGFVAEQDWHRYFYLVTGLTGATTLAVFLFLPEPSGEAGGHSTDSEGQHARRRNWKERLRVLKNIDWIGALLSITGLVLLFYVLAVAPGAKKGWGTPYIVVLFILGFVMLGLFAIWQWYIERRESITIKPLVPLGVFALDKGRVSLLFLVAMLCFAGYAGFMFLFTLYLEVYLKLPLDKTALHFLPGPIVGITCNIVIGLIANRISPQWILTTGAISTGISLILFAVVPVGASYWTYTFFSQMLTVLGADCAGSAGLIYTTKMMTGARAGLAGGLYGTFIQLGFSLGPSVGTIGLRYIAEKNARRAGINVDGAAYDEPSFPPSSYLYGLQRASWILAALSLFAGVLVPIAMRRMAMSPDDPGDVAIDRGSASETGADDGHRASEKV</sequence>
<feature type="transmembrane region" description="Helical" evidence="7">
    <location>
        <begin position="152"/>
        <end position="170"/>
    </location>
</feature>
<evidence type="ECO:0000256" key="1">
    <source>
        <dbReference type="ARBA" id="ARBA00004141"/>
    </source>
</evidence>
<dbReference type="Gene3D" id="1.20.1250.20">
    <property type="entry name" value="MFS general substrate transporter like domains"/>
    <property type="match status" value="2"/>
</dbReference>
<organism evidence="9 10">
    <name type="scientific">Filobasidium floriforme</name>
    <dbReference type="NCBI Taxonomy" id="5210"/>
    <lineage>
        <taxon>Eukaryota</taxon>
        <taxon>Fungi</taxon>
        <taxon>Dikarya</taxon>
        <taxon>Basidiomycota</taxon>
        <taxon>Agaricomycotina</taxon>
        <taxon>Tremellomycetes</taxon>
        <taxon>Filobasidiales</taxon>
        <taxon>Filobasidiaceae</taxon>
        <taxon>Filobasidium</taxon>
    </lineage>
</organism>
<feature type="transmembrane region" description="Helical" evidence="7">
    <location>
        <begin position="54"/>
        <end position="75"/>
    </location>
</feature>
<evidence type="ECO:0000313" key="10">
    <source>
        <dbReference type="Proteomes" id="UP000812966"/>
    </source>
</evidence>
<protein>
    <recommendedName>
        <fullName evidence="8">Major facilitator superfamily (MFS) profile domain-containing protein</fullName>
    </recommendedName>
</protein>
<dbReference type="GO" id="GO:0016020">
    <property type="term" value="C:membrane"/>
    <property type="evidence" value="ECO:0007669"/>
    <property type="project" value="UniProtKB-SubCell"/>
</dbReference>
<evidence type="ECO:0000256" key="4">
    <source>
        <dbReference type="ARBA" id="ARBA00022989"/>
    </source>
</evidence>
<dbReference type="InterPro" id="IPR011701">
    <property type="entry name" value="MFS"/>
</dbReference>
<reference evidence="9" key="1">
    <citation type="submission" date="2020-04" db="EMBL/GenBank/DDBJ databases">
        <title>Analysis of mating type loci in Filobasidium floriforme.</title>
        <authorList>
            <person name="Nowrousian M."/>
        </authorList>
    </citation>
    <scope>NUCLEOTIDE SEQUENCE</scope>
    <source>
        <strain evidence="9">CBS 6242</strain>
    </source>
</reference>
<feature type="transmembrane region" description="Helical" evidence="7">
    <location>
        <begin position="378"/>
        <end position="399"/>
    </location>
</feature>
<dbReference type="PANTHER" id="PTHR42718">
    <property type="entry name" value="MAJOR FACILITATOR SUPERFAMILY MULTIDRUG TRANSPORTER MFSC"/>
    <property type="match status" value="1"/>
</dbReference>
<comment type="subcellular location">
    <subcellularLocation>
        <location evidence="1">Membrane</location>
        <topology evidence="1">Multi-pass membrane protein</topology>
    </subcellularLocation>
</comment>
<dbReference type="OrthoDB" id="2130629at2759"/>
<dbReference type="EMBL" id="JABELV010000158">
    <property type="protein sequence ID" value="KAG7529043.1"/>
    <property type="molecule type" value="Genomic_DNA"/>
</dbReference>
<feature type="transmembrane region" description="Helical" evidence="7">
    <location>
        <begin position="529"/>
        <end position="548"/>
    </location>
</feature>
<evidence type="ECO:0000256" key="3">
    <source>
        <dbReference type="ARBA" id="ARBA00022692"/>
    </source>
</evidence>
<evidence type="ECO:0000256" key="6">
    <source>
        <dbReference type="SAM" id="MobiDB-lite"/>
    </source>
</evidence>
<keyword evidence="3 7" id="KW-0812">Transmembrane</keyword>
<keyword evidence="5 7" id="KW-0472">Membrane</keyword>
<feature type="transmembrane region" description="Helical" evidence="7">
    <location>
        <begin position="294"/>
        <end position="316"/>
    </location>
</feature>
<feature type="transmembrane region" description="Helical" evidence="7">
    <location>
        <begin position="122"/>
        <end position="140"/>
    </location>
</feature>
<keyword evidence="2" id="KW-0813">Transport</keyword>
<feature type="transmembrane region" description="Helical" evidence="7">
    <location>
        <begin position="258"/>
        <end position="282"/>
    </location>
</feature>
<keyword evidence="4 7" id="KW-1133">Transmembrane helix</keyword>
<dbReference type="PANTHER" id="PTHR42718:SF9">
    <property type="entry name" value="MAJOR FACILITATOR SUPERFAMILY MULTIDRUG TRANSPORTER MFSC"/>
    <property type="match status" value="1"/>
</dbReference>
<feature type="compositionally biased region" description="Basic and acidic residues" evidence="6">
    <location>
        <begin position="574"/>
        <end position="583"/>
    </location>
</feature>
<evidence type="ECO:0000313" key="9">
    <source>
        <dbReference type="EMBL" id="KAG7529043.1"/>
    </source>
</evidence>
<dbReference type="InterPro" id="IPR036259">
    <property type="entry name" value="MFS_trans_sf"/>
</dbReference>
<proteinExistence type="predicted"/>
<dbReference type="Pfam" id="PF07690">
    <property type="entry name" value="MFS_1"/>
    <property type="match status" value="1"/>
</dbReference>
<feature type="transmembrane region" description="Helical" evidence="7">
    <location>
        <begin position="182"/>
        <end position="202"/>
    </location>
</feature>
<feature type="transmembrane region" description="Helical" evidence="7">
    <location>
        <begin position="343"/>
        <end position="366"/>
    </location>
</feature>
<feature type="domain" description="Major facilitator superfamily (MFS) profile" evidence="8">
    <location>
        <begin position="52"/>
        <end position="552"/>
    </location>
</feature>
<feature type="transmembrane region" description="Helical" evidence="7">
    <location>
        <begin position="468"/>
        <end position="492"/>
    </location>
</feature>
<dbReference type="Proteomes" id="UP000812966">
    <property type="component" value="Unassembled WGS sequence"/>
</dbReference>
<feature type="region of interest" description="Disordered" evidence="6">
    <location>
        <begin position="1"/>
        <end position="46"/>
    </location>
</feature>
<comment type="caution">
    <text evidence="9">The sequence shown here is derived from an EMBL/GenBank/DDBJ whole genome shotgun (WGS) entry which is preliminary data.</text>
</comment>
<name>A0A8K0JHX5_9TREE</name>
<dbReference type="InterPro" id="IPR020846">
    <property type="entry name" value="MFS_dom"/>
</dbReference>
<evidence type="ECO:0000256" key="7">
    <source>
        <dbReference type="SAM" id="Phobius"/>
    </source>
</evidence>
<feature type="compositionally biased region" description="Pro residues" evidence="6">
    <location>
        <begin position="26"/>
        <end position="46"/>
    </location>
</feature>
<evidence type="ECO:0000259" key="8">
    <source>
        <dbReference type="PROSITE" id="PS50850"/>
    </source>
</evidence>